<accession>A0AAN9TCS1</accession>
<evidence type="ECO:0000256" key="1">
    <source>
        <dbReference type="SAM" id="MobiDB-lite"/>
    </source>
</evidence>
<feature type="compositionally biased region" description="Polar residues" evidence="1">
    <location>
        <begin position="109"/>
        <end position="118"/>
    </location>
</feature>
<feature type="region of interest" description="Disordered" evidence="1">
    <location>
        <begin position="55"/>
        <end position="74"/>
    </location>
</feature>
<feature type="region of interest" description="Disordered" evidence="1">
    <location>
        <begin position="99"/>
        <end position="236"/>
    </location>
</feature>
<comment type="caution">
    <text evidence="2">The sequence shown here is derived from an EMBL/GenBank/DDBJ whole genome shotgun (WGS) entry which is preliminary data.</text>
</comment>
<name>A0AAN9TCS1_9HEMI</name>
<gene>
    <name evidence="2" type="ORF">V9T40_010470</name>
</gene>
<reference evidence="2 3" key="1">
    <citation type="submission" date="2024-03" db="EMBL/GenBank/DDBJ databases">
        <title>Adaptation during the transition from Ophiocordyceps entomopathogen to insect associate is accompanied by gene loss and intensified selection.</title>
        <authorList>
            <person name="Ward C.M."/>
            <person name="Onetto C.A."/>
            <person name="Borneman A.R."/>
        </authorList>
    </citation>
    <scope>NUCLEOTIDE SEQUENCE [LARGE SCALE GENOMIC DNA]</scope>
    <source>
        <strain evidence="2">AWRI1</strain>
        <tissue evidence="2">Single Adult Female</tissue>
    </source>
</reference>
<feature type="compositionally biased region" description="Basic and acidic residues" evidence="1">
    <location>
        <begin position="200"/>
        <end position="214"/>
    </location>
</feature>
<evidence type="ECO:0000313" key="2">
    <source>
        <dbReference type="EMBL" id="KAK7578265.1"/>
    </source>
</evidence>
<dbReference type="EMBL" id="JBBCAQ010000035">
    <property type="protein sequence ID" value="KAK7578265.1"/>
    <property type="molecule type" value="Genomic_DNA"/>
</dbReference>
<keyword evidence="3" id="KW-1185">Reference proteome</keyword>
<protein>
    <submittedName>
        <fullName evidence="2">Uncharacterized protein</fullName>
    </submittedName>
</protein>
<dbReference type="AlphaFoldDB" id="A0AAN9TCS1"/>
<dbReference type="Proteomes" id="UP001367676">
    <property type="component" value="Unassembled WGS sequence"/>
</dbReference>
<feature type="compositionally biased region" description="Basic and acidic residues" evidence="1">
    <location>
        <begin position="119"/>
        <end position="130"/>
    </location>
</feature>
<feature type="compositionally biased region" description="Basic and acidic residues" evidence="1">
    <location>
        <begin position="163"/>
        <end position="190"/>
    </location>
</feature>
<sequence length="236" mass="25455">MTATAAAIKRLDDLFQNIRLENEVTKNGAGTGRKSTERVHFNPIVVTKDCDIHGKNLRGSQRNGGGSIGRSMPSGLDSIRRAALNSAASRENVYHPSSFASTLRHDNGNHFQGCTNPQRRADVGAAKKEPASSTLTRSTHVKRGSGGDTTLASAANGNNGNNGKKEQNGSQKRDYVSGDRGASPRKELLQTRRFSTDSLDSVRRNSWDTNRRESSGSSAGFEDPIWEENNAGEVNA</sequence>
<organism evidence="2 3">
    <name type="scientific">Parthenolecanium corni</name>
    <dbReference type="NCBI Taxonomy" id="536013"/>
    <lineage>
        <taxon>Eukaryota</taxon>
        <taxon>Metazoa</taxon>
        <taxon>Ecdysozoa</taxon>
        <taxon>Arthropoda</taxon>
        <taxon>Hexapoda</taxon>
        <taxon>Insecta</taxon>
        <taxon>Pterygota</taxon>
        <taxon>Neoptera</taxon>
        <taxon>Paraneoptera</taxon>
        <taxon>Hemiptera</taxon>
        <taxon>Sternorrhyncha</taxon>
        <taxon>Coccoidea</taxon>
        <taxon>Coccidae</taxon>
        <taxon>Parthenolecanium</taxon>
    </lineage>
</organism>
<proteinExistence type="predicted"/>
<evidence type="ECO:0000313" key="3">
    <source>
        <dbReference type="Proteomes" id="UP001367676"/>
    </source>
</evidence>